<protein>
    <recommendedName>
        <fullName evidence="9">Actin</fullName>
    </recommendedName>
</protein>
<dbReference type="InterPro" id="IPR004000">
    <property type="entry name" value="Actin"/>
</dbReference>
<proteinExistence type="inferred from homology"/>
<evidence type="ECO:0000256" key="6">
    <source>
        <dbReference type="RuleBase" id="RU000487"/>
    </source>
</evidence>
<dbReference type="Pfam" id="PF00022">
    <property type="entry name" value="Actin"/>
    <property type="match status" value="1"/>
</dbReference>
<dbReference type="PANTHER" id="PTHR11937">
    <property type="entry name" value="ACTIN"/>
    <property type="match status" value="1"/>
</dbReference>
<dbReference type="PRINTS" id="PR00190">
    <property type="entry name" value="ACTIN"/>
</dbReference>
<comment type="caution">
    <text evidence="7">The sequence shown here is derived from an EMBL/GenBank/DDBJ whole genome shotgun (WGS) entry which is preliminary data.</text>
</comment>
<dbReference type="SMART" id="SM00268">
    <property type="entry name" value="ACTIN"/>
    <property type="match status" value="1"/>
</dbReference>
<comment type="similarity">
    <text evidence="1 6">Belongs to the actin family.</text>
</comment>
<dbReference type="Gene3D" id="3.90.640.10">
    <property type="entry name" value="Actin, Chain A, domain 4"/>
    <property type="match status" value="1"/>
</dbReference>
<keyword evidence="2" id="KW-0547">Nucleotide-binding</keyword>
<dbReference type="PROSITE" id="PS00432">
    <property type="entry name" value="ACTINS_2"/>
    <property type="match status" value="1"/>
</dbReference>
<name>A0A6G0WTC3_9STRA</name>
<keyword evidence="8" id="KW-1185">Reference proteome</keyword>
<reference evidence="7 8" key="1">
    <citation type="submission" date="2019-07" db="EMBL/GenBank/DDBJ databases">
        <title>Genomics analysis of Aphanomyces spp. identifies a new class of oomycete effector associated with host adaptation.</title>
        <authorList>
            <person name="Gaulin E."/>
        </authorList>
    </citation>
    <scope>NUCLEOTIDE SEQUENCE [LARGE SCALE GENOMIC DNA]</scope>
    <source>
        <strain evidence="7 8">ATCC 201684</strain>
    </source>
</reference>
<evidence type="ECO:0000256" key="1">
    <source>
        <dbReference type="ARBA" id="ARBA00006752"/>
    </source>
</evidence>
<comment type="catalytic activity">
    <reaction evidence="5">
        <text>ATP + H2O = ADP + phosphate + H(+)</text>
        <dbReference type="Rhea" id="RHEA:13065"/>
        <dbReference type="ChEBI" id="CHEBI:15377"/>
        <dbReference type="ChEBI" id="CHEBI:15378"/>
        <dbReference type="ChEBI" id="CHEBI:30616"/>
        <dbReference type="ChEBI" id="CHEBI:43474"/>
        <dbReference type="ChEBI" id="CHEBI:456216"/>
    </reaction>
</comment>
<accession>A0A6G0WTC3</accession>
<evidence type="ECO:0000256" key="5">
    <source>
        <dbReference type="ARBA" id="ARBA00049360"/>
    </source>
</evidence>
<dbReference type="GO" id="GO:0016787">
    <property type="term" value="F:hydrolase activity"/>
    <property type="evidence" value="ECO:0007669"/>
    <property type="project" value="UniProtKB-KW"/>
</dbReference>
<sequence length="360" mass="39108">MYSGGDELNAIVCDVGCLRSRMGFAGEDDARYIGSPASSDADMNGIKTADGAIASWTRLEEMLDAGYDRLGVASSSHHPILWSESSLQSIPVDDEPTKSDREAIAEIFFEKYNVPAYFVSKSAVLTCFANGRSTGLVMELGHGSTAAVPVHEGYVLASHAVRQTTMGGHSLDAFLHQRVVDKLQTTNVSVSWPTIRDMKETVCRASETLFDEKANSQIPQMPYELPDGTQVSLGVERFSVAEHYFHYDAKASETSVFLPSMVLDAASRGDADSKKEFLHNIVLTGGSSCFENLQTRLERELTTLAPSAKIKVVAAPPSERKLGAFLGGSILASLGSFHEMWISKTEYNEYGASLVQKKCP</sequence>
<evidence type="ECO:0000256" key="4">
    <source>
        <dbReference type="ARBA" id="ARBA00022840"/>
    </source>
</evidence>
<dbReference type="VEuPathDB" id="FungiDB:AeMF1_006625"/>
<organism evidence="7 8">
    <name type="scientific">Aphanomyces euteiches</name>
    <dbReference type="NCBI Taxonomy" id="100861"/>
    <lineage>
        <taxon>Eukaryota</taxon>
        <taxon>Sar</taxon>
        <taxon>Stramenopiles</taxon>
        <taxon>Oomycota</taxon>
        <taxon>Saprolegniomycetes</taxon>
        <taxon>Saprolegniales</taxon>
        <taxon>Verrucalvaceae</taxon>
        <taxon>Aphanomyces</taxon>
    </lineage>
</organism>
<evidence type="ECO:0000313" key="7">
    <source>
        <dbReference type="EMBL" id="KAF0730677.1"/>
    </source>
</evidence>
<dbReference type="AlphaFoldDB" id="A0A6G0WTC3"/>
<dbReference type="GO" id="GO:0005524">
    <property type="term" value="F:ATP binding"/>
    <property type="evidence" value="ECO:0007669"/>
    <property type="project" value="UniProtKB-KW"/>
</dbReference>
<dbReference type="EMBL" id="VJMJ01000153">
    <property type="protein sequence ID" value="KAF0730677.1"/>
    <property type="molecule type" value="Genomic_DNA"/>
</dbReference>
<evidence type="ECO:0000313" key="8">
    <source>
        <dbReference type="Proteomes" id="UP000481153"/>
    </source>
</evidence>
<keyword evidence="3" id="KW-0378">Hydrolase</keyword>
<dbReference type="InterPro" id="IPR043129">
    <property type="entry name" value="ATPase_NBD"/>
</dbReference>
<dbReference type="Gene3D" id="3.30.420.40">
    <property type="match status" value="2"/>
</dbReference>
<keyword evidence="4" id="KW-0067">ATP-binding</keyword>
<dbReference type="FunFam" id="3.30.420.40:FF:000058">
    <property type="entry name" value="Putative actin-related protein 5"/>
    <property type="match status" value="1"/>
</dbReference>
<dbReference type="SUPFAM" id="SSF53067">
    <property type="entry name" value="Actin-like ATPase domain"/>
    <property type="match status" value="2"/>
</dbReference>
<evidence type="ECO:0000256" key="2">
    <source>
        <dbReference type="ARBA" id="ARBA00022741"/>
    </source>
</evidence>
<evidence type="ECO:0000256" key="3">
    <source>
        <dbReference type="ARBA" id="ARBA00022801"/>
    </source>
</evidence>
<dbReference type="Proteomes" id="UP000481153">
    <property type="component" value="Unassembled WGS sequence"/>
</dbReference>
<gene>
    <name evidence="7" type="ORF">Ae201684_012096</name>
</gene>
<evidence type="ECO:0008006" key="9">
    <source>
        <dbReference type="Google" id="ProtNLM"/>
    </source>
</evidence>
<dbReference type="InterPro" id="IPR004001">
    <property type="entry name" value="Actin_CS"/>
</dbReference>